<dbReference type="RefSeq" id="WP_070127060.1">
    <property type="nucleotide sequence ID" value="NZ_MDHN01000041.1"/>
</dbReference>
<evidence type="ECO:0000313" key="2">
    <source>
        <dbReference type="Proteomes" id="UP000175691"/>
    </source>
</evidence>
<protein>
    <recommendedName>
        <fullName evidence="3">Glycosyltransferase</fullName>
    </recommendedName>
</protein>
<organism evidence="1 2">
    <name type="scientific">Alteromonas confluentis</name>
    <dbReference type="NCBI Taxonomy" id="1656094"/>
    <lineage>
        <taxon>Bacteria</taxon>
        <taxon>Pseudomonadati</taxon>
        <taxon>Pseudomonadota</taxon>
        <taxon>Gammaproteobacteria</taxon>
        <taxon>Alteromonadales</taxon>
        <taxon>Alteromonadaceae</taxon>
        <taxon>Alteromonas/Salinimonas group</taxon>
        <taxon>Alteromonas</taxon>
    </lineage>
</organism>
<reference evidence="1 2" key="1">
    <citation type="submission" date="2016-08" db="EMBL/GenBank/DDBJ databases">
        <authorList>
            <person name="Seilhamer J.J."/>
        </authorList>
    </citation>
    <scope>NUCLEOTIDE SEQUENCE [LARGE SCALE GENOMIC DNA]</scope>
    <source>
        <strain evidence="1 2">KCTC 42603</strain>
    </source>
</reference>
<dbReference type="OrthoDB" id="6350315at2"/>
<evidence type="ECO:0000313" key="1">
    <source>
        <dbReference type="EMBL" id="OFC68955.1"/>
    </source>
</evidence>
<sequence length="358" mass="40786">MTDTDNRKQVLILLSSPFQYWCAQEYLYQASLLHCDITVINAATFCRHSMVQIKRLHENCSRVKEFILTIPKAGSLTSRIAPYADLAKQLQHIKFDLILVGDLRQIWMQDIACSLDCENIVLVDDGAATNVFVEKLIAPANFKLPVSMHTQCPERKQEAANIKQALGLSVVEKSMTLFSIFTFPDDNHTRLNQLSALRARFTHTEKNDEFHFIGSPVVEKGILGDDDYYKMIEDALRSSRADNKPVYFAHRAEALESKKQKLEALGFSVELHDEPYELLCASAGRVPAEIAGMHSTSLFNMKILFAEQISATCYLMDETRLAQFATQHWGSDKFTLRDHIESIYRRLDEFNIEARLAN</sequence>
<dbReference type="Proteomes" id="UP000175691">
    <property type="component" value="Unassembled WGS sequence"/>
</dbReference>
<name>A0A1E7Z5Z4_9ALTE</name>
<proteinExistence type="predicted"/>
<keyword evidence="2" id="KW-1185">Reference proteome</keyword>
<comment type="caution">
    <text evidence="1">The sequence shown here is derived from an EMBL/GenBank/DDBJ whole genome shotgun (WGS) entry which is preliminary data.</text>
</comment>
<gene>
    <name evidence="1" type="ORF">BFC18_19620</name>
</gene>
<dbReference type="STRING" id="1656094.BFC18_19620"/>
<accession>A0A1E7Z5Z4</accession>
<evidence type="ECO:0008006" key="3">
    <source>
        <dbReference type="Google" id="ProtNLM"/>
    </source>
</evidence>
<dbReference type="AlphaFoldDB" id="A0A1E7Z5Z4"/>
<dbReference type="EMBL" id="MDHN01000041">
    <property type="protein sequence ID" value="OFC68955.1"/>
    <property type="molecule type" value="Genomic_DNA"/>
</dbReference>